<feature type="domain" description="ABC3 transporter permease C-terminal" evidence="8">
    <location>
        <begin position="715"/>
        <end position="831"/>
    </location>
</feature>
<dbReference type="KEGG" id="seds:AAY24_01365"/>
<dbReference type="InterPro" id="IPR025857">
    <property type="entry name" value="MacB_PCD"/>
</dbReference>
<dbReference type="RefSeq" id="WP_046858151.1">
    <property type="nucleotide sequence ID" value="NZ_CP011412.1"/>
</dbReference>
<dbReference type="AlphaFoldDB" id="A0A0F7JUA2"/>
<dbReference type="InterPro" id="IPR003838">
    <property type="entry name" value="ABC3_permease_C"/>
</dbReference>
<keyword evidence="6 7" id="KW-0472">Membrane</keyword>
<evidence type="ECO:0000256" key="4">
    <source>
        <dbReference type="ARBA" id="ARBA00022692"/>
    </source>
</evidence>
<feature type="transmembrane region" description="Helical" evidence="7">
    <location>
        <begin position="346"/>
        <end position="370"/>
    </location>
</feature>
<feature type="transmembrane region" description="Helical" evidence="7">
    <location>
        <begin position="391"/>
        <end position="411"/>
    </location>
</feature>
<evidence type="ECO:0000256" key="2">
    <source>
        <dbReference type="ARBA" id="ARBA00005236"/>
    </source>
</evidence>
<feature type="transmembrane region" description="Helical" evidence="7">
    <location>
        <begin position="301"/>
        <end position="326"/>
    </location>
</feature>
<accession>A0A0F7JUA2</accession>
<reference evidence="10 11" key="1">
    <citation type="journal article" date="2015" name="Genome Announc.">
        <title>Complete Genome Sequence of Sedimenticola thiotaurini Strain SIP-G1, a Polyphosphate- and Polyhydroxyalkanoate-Accumulating Sulfur-Oxidizing Gammaproteobacterium Isolated from Salt Marsh Sediments.</title>
        <authorList>
            <person name="Flood B.E."/>
            <person name="Jones D.S."/>
            <person name="Bailey J.V."/>
        </authorList>
    </citation>
    <scope>NUCLEOTIDE SEQUENCE [LARGE SCALE GENOMIC DNA]</scope>
    <source>
        <strain evidence="10 11">SIP-G1</strain>
    </source>
</reference>
<evidence type="ECO:0008006" key="12">
    <source>
        <dbReference type="Google" id="ProtNLM"/>
    </source>
</evidence>
<organism evidence="10 11">
    <name type="scientific">Sedimenticola thiotaurini</name>
    <dbReference type="NCBI Taxonomy" id="1543721"/>
    <lineage>
        <taxon>Bacteria</taxon>
        <taxon>Pseudomonadati</taxon>
        <taxon>Pseudomonadota</taxon>
        <taxon>Gammaproteobacteria</taxon>
        <taxon>Chromatiales</taxon>
        <taxon>Sedimenticolaceae</taxon>
        <taxon>Sedimenticola</taxon>
    </lineage>
</organism>
<dbReference type="PANTHER" id="PTHR30489">
    <property type="entry name" value="LIPOPROTEIN-RELEASING SYSTEM TRANSMEMBRANE PROTEIN LOLE"/>
    <property type="match status" value="1"/>
</dbReference>
<dbReference type="GO" id="GO:0098797">
    <property type="term" value="C:plasma membrane protein complex"/>
    <property type="evidence" value="ECO:0007669"/>
    <property type="project" value="TreeGrafter"/>
</dbReference>
<protein>
    <recommendedName>
        <fullName evidence="12">ABC transporter permease</fullName>
    </recommendedName>
</protein>
<comment type="subcellular location">
    <subcellularLocation>
        <location evidence="1">Cell membrane</location>
        <topology evidence="1">Multi-pass membrane protein</topology>
    </subcellularLocation>
</comment>
<keyword evidence="3" id="KW-1003">Cell membrane</keyword>
<feature type="domain" description="MacB-like periplasmic core" evidence="9">
    <location>
        <begin position="21"/>
        <end position="211"/>
    </location>
</feature>
<feature type="transmembrane region" description="Helical" evidence="7">
    <location>
        <begin position="250"/>
        <end position="272"/>
    </location>
</feature>
<proteinExistence type="inferred from homology"/>
<evidence type="ECO:0000259" key="9">
    <source>
        <dbReference type="Pfam" id="PF12704"/>
    </source>
</evidence>
<feature type="transmembrane region" description="Helical" evidence="7">
    <location>
        <begin position="753"/>
        <end position="780"/>
    </location>
</feature>
<gene>
    <name evidence="10" type="ORF">AAY24_01365</name>
</gene>
<evidence type="ECO:0000256" key="3">
    <source>
        <dbReference type="ARBA" id="ARBA00022475"/>
    </source>
</evidence>
<evidence type="ECO:0000313" key="10">
    <source>
        <dbReference type="EMBL" id="AKH19212.1"/>
    </source>
</evidence>
<evidence type="ECO:0000259" key="8">
    <source>
        <dbReference type="Pfam" id="PF02687"/>
    </source>
</evidence>
<evidence type="ECO:0000256" key="6">
    <source>
        <dbReference type="ARBA" id="ARBA00023136"/>
    </source>
</evidence>
<keyword evidence="4 7" id="KW-0812">Transmembrane</keyword>
<dbReference type="Proteomes" id="UP000034410">
    <property type="component" value="Chromosome"/>
</dbReference>
<dbReference type="EMBL" id="CP011412">
    <property type="protein sequence ID" value="AKH19212.1"/>
    <property type="molecule type" value="Genomic_DNA"/>
</dbReference>
<keyword evidence="11" id="KW-1185">Reference proteome</keyword>
<evidence type="ECO:0000256" key="5">
    <source>
        <dbReference type="ARBA" id="ARBA00022989"/>
    </source>
</evidence>
<feature type="domain" description="MacB-like periplasmic core" evidence="9">
    <location>
        <begin position="475"/>
        <end position="678"/>
    </location>
</feature>
<name>A0A0F7JUA2_9GAMM</name>
<dbReference type="Pfam" id="PF12704">
    <property type="entry name" value="MacB_PCD"/>
    <property type="match status" value="2"/>
</dbReference>
<keyword evidence="5 7" id="KW-1133">Transmembrane helix</keyword>
<feature type="transmembrane region" description="Helical" evidence="7">
    <location>
        <begin position="473"/>
        <end position="493"/>
    </location>
</feature>
<dbReference type="GO" id="GO:0044874">
    <property type="term" value="P:lipoprotein localization to outer membrane"/>
    <property type="evidence" value="ECO:0007669"/>
    <property type="project" value="TreeGrafter"/>
</dbReference>
<dbReference type="Pfam" id="PF02687">
    <property type="entry name" value="FtsX"/>
    <property type="match status" value="2"/>
</dbReference>
<feature type="transmembrane region" description="Helical" evidence="7">
    <location>
        <begin position="800"/>
        <end position="822"/>
    </location>
</feature>
<comment type="similarity">
    <text evidence="2">Belongs to the ABC-4 integral membrane protein family. LolC/E subfamily.</text>
</comment>
<sequence length="839" mass="91217">MLGSRLRRAGYRHQRRHVWQSILSVLGIALGVAVVMAVGLANQSTSRAFQITMEQISGRVTHQLIAGSSGLPEQLFTDLRLQLPDLPSAPVVEGVVRIGDEQLTLLGLDPLSERPFRNLMPTGTTGVLKQLLTGDDGVLISAYSARRLGVAEGERITLNIGGTSQQAQILALFGQPEEAALDGVLVTDIAVAQTLLQRFGSLDRIDLALDNTQAARLRAWLPPGVRLVETKRRTAAMADMSQAFQTNLTAMSLLALLVGGFLIYNTATFSVLQRRRQFGIMRLLGATRGEVFRAILAEQMLIGLLGTLVGMGAGILLARELLWLVTRTINDLYFALTVSQLDLSPQILLTGTLLGLVTTFIAACVPAWEATRSNPQSVNRRSVIERRSHRALPWLLLTGVAGMIGGVLLVQASERSLLMGFAALFCFIMGYCLLVPTLVPPLARLLQYPLKWLFGTIGRLASRGIDATLSRTGPAIAALTLAIAATIGMGIMVESFRDTVGQWLAQTVQGDIYVTAPHSASKRASAPLPEGLLEQVRALPGVADLSSGRHVTLEGEKGPVSLLAIGLSSGSYRGFHFKGETLPDLWERFSSGNLVLISEPYAYHNRLRVGDSLALLSPDGLVDFTVGGIFFDYGSDRGLVIMPREHYARLWHDDQITTLGIYLQPDQPTEHLLTRIKQLAGQFERPLQVRANREILAQSLEIFDRTFTITRVLRLLVIAVAFVGILSAMMALQLERAREHAILRATGLTPGQLLGQVILQTLLMGLMAALLAMPLGWLMAEILIHVINLRAFGWSMPSQLSPTILVEAVGFALIAALLAGLYPSLRMARTRPALALREE</sequence>
<feature type="transmembrane region" description="Helical" evidence="7">
    <location>
        <begin position="417"/>
        <end position="439"/>
    </location>
</feature>
<evidence type="ECO:0000313" key="11">
    <source>
        <dbReference type="Proteomes" id="UP000034410"/>
    </source>
</evidence>
<dbReference type="InterPro" id="IPR051447">
    <property type="entry name" value="Lipoprotein-release_system"/>
</dbReference>
<feature type="transmembrane region" description="Helical" evidence="7">
    <location>
        <begin position="21"/>
        <end position="41"/>
    </location>
</feature>
<feature type="domain" description="ABC3 transporter permease C-terminal" evidence="8">
    <location>
        <begin position="250"/>
        <end position="375"/>
    </location>
</feature>
<dbReference type="PANTHER" id="PTHR30489:SF0">
    <property type="entry name" value="LIPOPROTEIN-RELEASING SYSTEM TRANSMEMBRANE PROTEIN LOLE"/>
    <property type="match status" value="1"/>
</dbReference>
<feature type="transmembrane region" description="Helical" evidence="7">
    <location>
        <begin position="712"/>
        <end position="732"/>
    </location>
</feature>
<evidence type="ECO:0000256" key="7">
    <source>
        <dbReference type="SAM" id="Phobius"/>
    </source>
</evidence>
<evidence type="ECO:0000256" key="1">
    <source>
        <dbReference type="ARBA" id="ARBA00004651"/>
    </source>
</evidence>